<protein>
    <submittedName>
        <fullName evidence="1">Uncharacterized protein</fullName>
    </submittedName>
</protein>
<evidence type="ECO:0000313" key="1">
    <source>
        <dbReference type="EMBL" id="KAA6381095.1"/>
    </source>
</evidence>
<dbReference type="AlphaFoldDB" id="A0A5J4VF55"/>
<feature type="non-terminal residue" evidence="1">
    <location>
        <position position="28"/>
    </location>
</feature>
<reference evidence="1 2" key="1">
    <citation type="submission" date="2019-03" db="EMBL/GenBank/DDBJ databases">
        <title>Single cell metagenomics reveals metabolic interactions within the superorganism composed of flagellate Streblomastix strix and complex community of Bacteroidetes bacteria on its surface.</title>
        <authorList>
            <person name="Treitli S.C."/>
            <person name="Kolisko M."/>
            <person name="Husnik F."/>
            <person name="Keeling P."/>
            <person name="Hampl V."/>
        </authorList>
    </citation>
    <scope>NUCLEOTIDE SEQUENCE [LARGE SCALE GENOMIC DNA]</scope>
    <source>
        <strain evidence="1">ST1C</strain>
    </source>
</reference>
<dbReference type="Proteomes" id="UP000324800">
    <property type="component" value="Unassembled WGS sequence"/>
</dbReference>
<evidence type="ECO:0000313" key="2">
    <source>
        <dbReference type="Proteomes" id="UP000324800"/>
    </source>
</evidence>
<gene>
    <name evidence="1" type="ORF">EZS28_023376</name>
</gene>
<comment type="caution">
    <text evidence="1">The sequence shown here is derived from an EMBL/GenBank/DDBJ whole genome shotgun (WGS) entry which is preliminary data.</text>
</comment>
<dbReference type="EMBL" id="SNRW01007527">
    <property type="protein sequence ID" value="KAA6381095.1"/>
    <property type="molecule type" value="Genomic_DNA"/>
</dbReference>
<sequence>MRPRILLVGPCTLLALSRKMIIRPCILQ</sequence>
<accession>A0A5J4VF55</accession>
<proteinExistence type="predicted"/>
<name>A0A5J4VF55_9EUKA</name>
<organism evidence="1 2">
    <name type="scientific">Streblomastix strix</name>
    <dbReference type="NCBI Taxonomy" id="222440"/>
    <lineage>
        <taxon>Eukaryota</taxon>
        <taxon>Metamonada</taxon>
        <taxon>Preaxostyla</taxon>
        <taxon>Oxymonadida</taxon>
        <taxon>Streblomastigidae</taxon>
        <taxon>Streblomastix</taxon>
    </lineage>
</organism>